<keyword evidence="2" id="KW-0812">Transmembrane</keyword>
<dbReference type="Gene3D" id="1.25.40.20">
    <property type="entry name" value="Ankyrin repeat-containing domain"/>
    <property type="match status" value="1"/>
</dbReference>
<feature type="domain" description="Protein kinase" evidence="3">
    <location>
        <begin position="88"/>
        <end position="389"/>
    </location>
</feature>
<dbReference type="SMART" id="SM00220">
    <property type="entry name" value="S_TKc"/>
    <property type="match status" value="1"/>
</dbReference>
<reference evidence="4 5" key="1">
    <citation type="submission" date="2018-12" db="EMBL/GenBank/DDBJ databases">
        <title>Draft genome sequence of Xylaria grammica IHI A82.</title>
        <authorList>
            <person name="Buettner E."/>
            <person name="Kellner H."/>
        </authorList>
    </citation>
    <scope>NUCLEOTIDE SEQUENCE [LARGE SCALE GENOMIC DNA]</scope>
    <source>
        <strain evidence="4 5">IHI A82</strain>
    </source>
</reference>
<dbReference type="SUPFAM" id="SSF48403">
    <property type="entry name" value="Ankyrin repeat"/>
    <property type="match status" value="1"/>
</dbReference>
<comment type="caution">
    <text evidence="4">The sequence shown here is derived from an EMBL/GenBank/DDBJ whole genome shotgun (WGS) entry which is preliminary data.</text>
</comment>
<feature type="transmembrane region" description="Helical" evidence="2">
    <location>
        <begin position="790"/>
        <end position="812"/>
    </location>
</feature>
<dbReference type="InterPro" id="IPR011009">
    <property type="entry name" value="Kinase-like_dom_sf"/>
</dbReference>
<dbReference type="GO" id="GO:0005524">
    <property type="term" value="F:ATP binding"/>
    <property type="evidence" value="ECO:0007669"/>
    <property type="project" value="InterPro"/>
</dbReference>
<dbReference type="SUPFAM" id="SSF56112">
    <property type="entry name" value="Protein kinase-like (PK-like)"/>
    <property type="match status" value="1"/>
</dbReference>
<protein>
    <recommendedName>
        <fullName evidence="3">Protein kinase domain-containing protein</fullName>
    </recommendedName>
</protein>
<keyword evidence="5" id="KW-1185">Reference proteome</keyword>
<evidence type="ECO:0000256" key="2">
    <source>
        <dbReference type="SAM" id="Phobius"/>
    </source>
</evidence>
<feature type="compositionally biased region" description="Polar residues" evidence="1">
    <location>
        <begin position="8"/>
        <end position="29"/>
    </location>
</feature>
<dbReference type="PROSITE" id="PS50011">
    <property type="entry name" value="PROTEIN_KINASE_DOM"/>
    <property type="match status" value="1"/>
</dbReference>
<dbReference type="STRING" id="363999.A0A439DKM5"/>
<dbReference type="PROSITE" id="PS00108">
    <property type="entry name" value="PROTEIN_KINASE_ST"/>
    <property type="match status" value="1"/>
</dbReference>
<dbReference type="InterPro" id="IPR036770">
    <property type="entry name" value="Ankyrin_rpt-contain_sf"/>
</dbReference>
<evidence type="ECO:0000259" key="3">
    <source>
        <dbReference type="PROSITE" id="PS50011"/>
    </source>
</evidence>
<feature type="region of interest" description="Disordered" evidence="1">
    <location>
        <begin position="1"/>
        <end position="42"/>
    </location>
</feature>
<proteinExistence type="predicted"/>
<dbReference type="PANTHER" id="PTHR24359">
    <property type="entry name" value="SERINE/THREONINE-PROTEIN KINASE SBK1"/>
    <property type="match status" value="1"/>
</dbReference>
<dbReference type="Proteomes" id="UP000286045">
    <property type="component" value="Unassembled WGS sequence"/>
</dbReference>
<dbReference type="GO" id="GO:0004674">
    <property type="term" value="F:protein serine/threonine kinase activity"/>
    <property type="evidence" value="ECO:0007669"/>
    <property type="project" value="TreeGrafter"/>
</dbReference>
<dbReference type="InterPro" id="IPR008271">
    <property type="entry name" value="Ser/Thr_kinase_AS"/>
</dbReference>
<evidence type="ECO:0000313" key="5">
    <source>
        <dbReference type="Proteomes" id="UP000286045"/>
    </source>
</evidence>
<evidence type="ECO:0000313" key="4">
    <source>
        <dbReference type="EMBL" id="RWA14950.1"/>
    </source>
</evidence>
<sequence length="932" mass="103887">MSELYTLGRSSDYGQSSRYSTSSNYPTNPKSDDIGTFKDSRDDLRPASLDQDGAIRSFAIAGISIPSAFILEVFLSGVNCVPSRAFQTDPSQEGGKGATLEVRKGVFNDQIVALKRIKSDFYTSKMSKKYDRALADVLFELRVLSHKSFAGHRNIPALLGFSLEQDDQIEPAPAPANILHPVLIVEWATTDLNSYFLHNQEQTPMQCAELVADIADGLQAMHTYGLSHADLKPDNVLLYTDASSPCGLVAKLSDFGFSGSEQHQLPIGGDTPHWGAPDREYAIDNTECPGDVFSFGLVAIFVALKGNWNFRLNGAGVKDVQKRQTNIRDALRSHFFGIGDCLNGIERETWFQRWDNLLSNTVVPNPECRLTTHELGNVRLNLTGRDPFVKQRRNVADQVLPFRGGKGWRAERSPFILWSRLAALPGYSASHNHAISIMEMLPPSVKRVIVDDIDSLELRPLTILQARGSAEAALRVVAILFLRLLMASGSGGLHVPGEARITSKFADLSVLGVMSALFYQTYKSGTVLGGEARDKRPEVWQLVARGKTDEAILKLEQNPALIRQFHRSYTIAHQACLDGNPKLLAAILRLDDTSVELMNHFGATPLPCAAMTWSRGGTECFRLLLDAGANAAHVFVNGETALDTLYHNLLSNYFQLPANRTIIAILLGLHGLKDTIMDYYWGDTDPQDVLEELLSEEEFAKWLPNIELRLERRRYLGDRFYDALYERLEILRHHTGPCESMHSIRAGVFMLVCLAEGSIHTIICICCLALFFCVIVSWLREFASGGFRAFLGGSLSIALYLNQLAGIAHAMARGRDIGLGRRCASFDGILTLDLMLRDDYLLTLLPICLYVSESRRDKSWKRVLTELEWIRASFSIPGSVYDPSGVNRAELRKHAVVRTQSALWMHLTNIVRCTLWTHRESTSRKFEHHLNA</sequence>
<dbReference type="InterPro" id="IPR000719">
    <property type="entry name" value="Prot_kinase_dom"/>
</dbReference>
<dbReference type="EMBL" id="RYZI01000002">
    <property type="protein sequence ID" value="RWA14950.1"/>
    <property type="molecule type" value="Genomic_DNA"/>
</dbReference>
<name>A0A439DKM5_9PEZI</name>
<keyword evidence="2" id="KW-0472">Membrane</keyword>
<feature type="compositionally biased region" description="Basic and acidic residues" evidence="1">
    <location>
        <begin position="30"/>
        <end position="42"/>
    </location>
</feature>
<organism evidence="4 5">
    <name type="scientific">Xylaria grammica</name>
    <dbReference type="NCBI Taxonomy" id="363999"/>
    <lineage>
        <taxon>Eukaryota</taxon>
        <taxon>Fungi</taxon>
        <taxon>Dikarya</taxon>
        <taxon>Ascomycota</taxon>
        <taxon>Pezizomycotina</taxon>
        <taxon>Sordariomycetes</taxon>
        <taxon>Xylariomycetidae</taxon>
        <taxon>Xylariales</taxon>
        <taxon>Xylariaceae</taxon>
        <taxon>Xylaria</taxon>
    </lineage>
</organism>
<evidence type="ECO:0000256" key="1">
    <source>
        <dbReference type="SAM" id="MobiDB-lite"/>
    </source>
</evidence>
<dbReference type="AlphaFoldDB" id="A0A439DKM5"/>
<feature type="transmembrane region" description="Helical" evidence="2">
    <location>
        <begin position="748"/>
        <end position="778"/>
    </location>
</feature>
<keyword evidence="2" id="KW-1133">Transmembrane helix</keyword>
<dbReference type="Pfam" id="PF00069">
    <property type="entry name" value="Pkinase"/>
    <property type="match status" value="1"/>
</dbReference>
<dbReference type="Gene3D" id="1.10.510.10">
    <property type="entry name" value="Transferase(Phosphotransferase) domain 1"/>
    <property type="match status" value="1"/>
</dbReference>
<gene>
    <name evidence="4" type="ORF">EKO27_g231</name>
</gene>
<accession>A0A439DKM5</accession>
<dbReference type="PANTHER" id="PTHR24359:SF1">
    <property type="entry name" value="INHIBITOR OF NUCLEAR FACTOR KAPPA-B KINASE EPSILON SUBUNIT HOMOLOG 1-RELATED"/>
    <property type="match status" value="1"/>
</dbReference>